<name>A0A0A0UWF9_BIFBR</name>
<dbReference type="EMBL" id="KM406416">
    <property type="protein sequence ID" value="AIW55124.1"/>
    <property type="molecule type" value="Genomic_DNA"/>
</dbReference>
<protein>
    <submittedName>
        <fullName evidence="1">Uncharacterized protein</fullName>
    </submittedName>
</protein>
<proteinExistence type="predicted"/>
<reference evidence="1" key="1">
    <citation type="journal article" date="2015" name="Appl. Environ. Microbiol.">
        <title>Discovery of a conjugative megaplasmid in Bifidobacterium breve.</title>
        <authorList>
            <person name="Bottacini F."/>
            <person name="O'Connell Motherway M."/>
            <person name="Casey E."/>
            <person name="McDonnell B."/>
            <person name="Mahony J."/>
            <person name="Ventura M."/>
            <person name="van Sinderen D."/>
        </authorList>
    </citation>
    <scope>NUCLEOTIDE SEQUENCE</scope>
    <source>
        <strain evidence="1">JCM 7017</strain>
        <plasmid evidence="1">megaplasmid pMP7017</plasmid>
    </source>
</reference>
<dbReference type="AlphaFoldDB" id="A0A0A0UWF9"/>
<accession>A0A0A0UWF9</accession>
<dbReference type="RefSeq" id="WP_052791077.1">
    <property type="nucleotide sequence ID" value="NZ_JASPDM010000027.1"/>
</dbReference>
<organism evidence="1">
    <name type="scientific">Bifidobacterium breve</name>
    <dbReference type="NCBI Taxonomy" id="1685"/>
    <lineage>
        <taxon>Bacteria</taxon>
        <taxon>Bacillati</taxon>
        <taxon>Actinomycetota</taxon>
        <taxon>Actinomycetes</taxon>
        <taxon>Bifidobacteriales</taxon>
        <taxon>Bifidobacteriaceae</taxon>
        <taxon>Bifidobacterium</taxon>
    </lineage>
</organism>
<keyword evidence="1" id="KW-0614">Plasmid</keyword>
<evidence type="ECO:0000313" key="1">
    <source>
        <dbReference type="EMBL" id="AIW55124.1"/>
    </source>
</evidence>
<geneLocation type="plasmid" evidence="1">
    <name>megaplasmid pMP7017</name>
</geneLocation>
<gene>
    <name evidence="1" type="ORF">B7017_p0070</name>
</gene>
<sequence length="82" mass="9003">MTAIQIDISEDISRLDIPSKADAKTLTLMRVGAMRGISFYISPAGQTLNETTNGTSVTNISDLITLRSFIDETIEKEKGQRI</sequence>